<gene>
    <name evidence="6" type="ORF">CJF43_04470</name>
</gene>
<dbReference type="GO" id="GO:0003677">
    <property type="term" value="F:DNA binding"/>
    <property type="evidence" value="ECO:0007669"/>
    <property type="project" value="UniProtKB-UniRule"/>
</dbReference>
<keyword evidence="2 4" id="KW-0238">DNA-binding</keyword>
<dbReference type="PRINTS" id="PR00455">
    <property type="entry name" value="HTHTETR"/>
</dbReference>
<comment type="caution">
    <text evidence="6">The sequence shown here is derived from an EMBL/GenBank/DDBJ whole genome shotgun (WGS) entry which is preliminary data.</text>
</comment>
<dbReference type="SUPFAM" id="SSF48498">
    <property type="entry name" value="Tetracyclin repressor-like, C-terminal domain"/>
    <property type="match status" value="1"/>
</dbReference>
<dbReference type="InterPro" id="IPR009057">
    <property type="entry name" value="Homeodomain-like_sf"/>
</dbReference>
<evidence type="ECO:0000256" key="1">
    <source>
        <dbReference type="ARBA" id="ARBA00023015"/>
    </source>
</evidence>
<dbReference type="PROSITE" id="PS50977">
    <property type="entry name" value="HTH_TETR_2"/>
    <property type="match status" value="1"/>
</dbReference>
<dbReference type="AlphaFoldDB" id="A0A266LXR4"/>
<proteinExistence type="predicted"/>
<dbReference type="PANTHER" id="PTHR47506:SF7">
    <property type="entry name" value="TRANSCRIPTIONAL REGULATORY PROTEIN"/>
    <property type="match status" value="1"/>
</dbReference>
<dbReference type="Gene3D" id="1.10.357.10">
    <property type="entry name" value="Tetracycline Repressor, domain 2"/>
    <property type="match status" value="1"/>
</dbReference>
<keyword evidence="3" id="KW-0804">Transcription</keyword>
<dbReference type="PANTHER" id="PTHR47506">
    <property type="entry name" value="TRANSCRIPTIONAL REGULATORY PROTEIN"/>
    <property type="match status" value="1"/>
</dbReference>
<evidence type="ECO:0000313" key="7">
    <source>
        <dbReference type="Proteomes" id="UP000216113"/>
    </source>
</evidence>
<name>A0A266LXR4_PSEFR</name>
<accession>A0A266LXR4</accession>
<dbReference type="InterPro" id="IPR036271">
    <property type="entry name" value="Tet_transcr_reg_TetR-rel_C_sf"/>
</dbReference>
<feature type="DNA-binding region" description="H-T-H motif" evidence="4">
    <location>
        <begin position="32"/>
        <end position="51"/>
    </location>
</feature>
<evidence type="ECO:0000256" key="3">
    <source>
        <dbReference type="ARBA" id="ARBA00023163"/>
    </source>
</evidence>
<dbReference type="EMBL" id="NQKL01000003">
    <property type="protein sequence ID" value="OZY42851.1"/>
    <property type="molecule type" value="Genomic_DNA"/>
</dbReference>
<evidence type="ECO:0000256" key="2">
    <source>
        <dbReference type="ARBA" id="ARBA00023125"/>
    </source>
</evidence>
<reference evidence="6 7" key="1">
    <citation type="submission" date="2017-08" db="EMBL/GenBank/DDBJ databases">
        <title>Genomic and metabolic characterisation of spoilage-associated Pseudomonas species.</title>
        <authorList>
            <person name="Stanborough T."/>
            <person name="Fegan N."/>
            <person name="Powell S.M."/>
            <person name="Singh T."/>
            <person name="Tamplin M.L."/>
            <person name="Chandry P.S."/>
        </authorList>
    </citation>
    <scope>NUCLEOTIDE SEQUENCE [LARGE SCALE GENOMIC DNA]</scope>
    <source>
        <strain evidence="6 7">F1820</strain>
    </source>
</reference>
<evidence type="ECO:0000256" key="4">
    <source>
        <dbReference type="PROSITE-ProRule" id="PRU00335"/>
    </source>
</evidence>
<evidence type="ECO:0000259" key="5">
    <source>
        <dbReference type="PROSITE" id="PS50977"/>
    </source>
</evidence>
<dbReference type="SUPFAM" id="SSF46689">
    <property type="entry name" value="Homeodomain-like"/>
    <property type="match status" value="1"/>
</dbReference>
<keyword evidence="1" id="KW-0805">Transcription regulation</keyword>
<evidence type="ECO:0000313" key="6">
    <source>
        <dbReference type="EMBL" id="OZY42851.1"/>
    </source>
</evidence>
<dbReference type="Gene3D" id="1.10.10.60">
    <property type="entry name" value="Homeodomain-like"/>
    <property type="match status" value="1"/>
</dbReference>
<dbReference type="Proteomes" id="UP000216113">
    <property type="component" value="Unassembled WGS sequence"/>
</dbReference>
<sequence>MRYSQDHKAQTHQRIVKEASGLFRRHGIGATGLQPLMKSLGLTHGGFYAHFSSKNDLVEKALQHAASQVDGICAELFSQPHPLHAFIDAYLSEWHLTSPHEGCPLPTMSAEMAQQGQASVTTDHVIDARLKQIQATLQGSDTEDRSIVIFATLVGALVLARGAESDTLKQKIFDVTRSALKLSAPHD</sequence>
<organism evidence="6 7">
    <name type="scientific">Pseudomonas fragi</name>
    <dbReference type="NCBI Taxonomy" id="296"/>
    <lineage>
        <taxon>Bacteria</taxon>
        <taxon>Pseudomonadati</taxon>
        <taxon>Pseudomonadota</taxon>
        <taxon>Gammaproteobacteria</taxon>
        <taxon>Pseudomonadales</taxon>
        <taxon>Pseudomonadaceae</taxon>
        <taxon>Pseudomonas</taxon>
    </lineage>
</organism>
<protein>
    <submittedName>
        <fullName evidence="6">TetR family transcriptional regulator</fullName>
    </submittedName>
</protein>
<feature type="domain" description="HTH tetR-type" evidence="5">
    <location>
        <begin position="9"/>
        <end position="69"/>
    </location>
</feature>
<dbReference type="Pfam" id="PF00440">
    <property type="entry name" value="TetR_N"/>
    <property type="match status" value="1"/>
</dbReference>
<dbReference type="RefSeq" id="WP_095028142.1">
    <property type="nucleotide sequence ID" value="NZ_NQKL01000003.1"/>
</dbReference>
<dbReference type="InterPro" id="IPR001647">
    <property type="entry name" value="HTH_TetR"/>
</dbReference>